<sequence length="235" mass="27930">MNVEDDNSSCSTEDDEIQEQRGGFRERFWNMISSLDGALFNSFVVYEGTCKMRSLLLQCLDDSLRQQLYLINLGYLHALFHTYEYVNTPLYARYVNRYQHDPDYIDYVVELLKIKHNILEQEVDWYIKYMTECLEIENKVKGGLHFYPVLEQDPREARHTRAVINHALEQLETIASKINLDNAKDYIKDKERYSWCLAGMITLLPQEEQNPFKQNGIHQRWQKARMMIQQADSQQ</sequence>
<organism evidence="1 2">
    <name type="scientific">Paramecium octaurelia</name>
    <dbReference type="NCBI Taxonomy" id="43137"/>
    <lineage>
        <taxon>Eukaryota</taxon>
        <taxon>Sar</taxon>
        <taxon>Alveolata</taxon>
        <taxon>Ciliophora</taxon>
        <taxon>Intramacronucleata</taxon>
        <taxon>Oligohymenophorea</taxon>
        <taxon>Peniculida</taxon>
        <taxon>Parameciidae</taxon>
        <taxon>Paramecium</taxon>
    </lineage>
</organism>
<protein>
    <submittedName>
        <fullName evidence="1">Uncharacterized protein</fullName>
    </submittedName>
</protein>
<name>A0A8S1V7W8_PAROT</name>
<gene>
    <name evidence="1" type="ORF">POCTA_138.1.T0600147</name>
</gene>
<proteinExistence type="predicted"/>
<evidence type="ECO:0000313" key="2">
    <source>
        <dbReference type="Proteomes" id="UP000683925"/>
    </source>
</evidence>
<dbReference type="AlphaFoldDB" id="A0A8S1V7W8"/>
<dbReference type="EMBL" id="CAJJDP010000059">
    <property type="protein sequence ID" value="CAD8172503.1"/>
    <property type="molecule type" value="Genomic_DNA"/>
</dbReference>
<dbReference type="Proteomes" id="UP000683925">
    <property type="component" value="Unassembled WGS sequence"/>
</dbReference>
<reference evidence="1" key="1">
    <citation type="submission" date="2021-01" db="EMBL/GenBank/DDBJ databases">
        <authorList>
            <consortium name="Genoscope - CEA"/>
            <person name="William W."/>
        </authorList>
    </citation>
    <scope>NUCLEOTIDE SEQUENCE</scope>
</reference>
<accession>A0A8S1V7W8</accession>
<evidence type="ECO:0000313" key="1">
    <source>
        <dbReference type="EMBL" id="CAD8172503.1"/>
    </source>
</evidence>
<keyword evidence="2" id="KW-1185">Reference proteome</keyword>
<comment type="caution">
    <text evidence="1">The sequence shown here is derived from an EMBL/GenBank/DDBJ whole genome shotgun (WGS) entry which is preliminary data.</text>
</comment>